<dbReference type="Proteomes" id="UP001302676">
    <property type="component" value="Unassembled WGS sequence"/>
</dbReference>
<organism evidence="3 4">
    <name type="scientific">Dichotomopilus funicola</name>
    <dbReference type="NCBI Taxonomy" id="1934379"/>
    <lineage>
        <taxon>Eukaryota</taxon>
        <taxon>Fungi</taxon>
        <taxon>Dikarya</taxon>
        <taxon>Ascomycota</taxon>
        <taxon>Pezizomycotina</taxon>
        <taxon>Sordariomycetes</taxon>
        <taxon>Sordariomycetidae</taxon>
        <taxon>Sordariales</taxon>
        <taxon>Chaetomiaceae</taxon>
        <taxon>Dichotomopilus</taxon>
    </lineage>
</organism>
<proteinExistence type="inferred from homology"/>
<dbReference type="RefSeq" id="XP_062635521.1">
    <property type="nucleotide sequence ID" value="XM_062784262.1"/>
</dbReference>
<evidence type="ECO:0000313" key="4">
    <source>
        <dbReference type="Proteomes" id="UP001302676"/>
    </source>
</evidence>
<comment type="caution">
    <text evidence="3">The sequence shown here is derived from an EMBL/GenBank/DDBJ whole genome shotgun (WGS) entry which is preliminary data.</text>
</comment>
<keyword evidence="4" id="KW-1185">Reference proteome</keyword>
<feature type="compositionally biased region" description="Basic residues" evidence="2">
    <location>
        <begin position="47"/>
        <end position="58"/>
    </location>
</feature>
<dbReference type="InterPro" id="IPR011990">
    <property type="entry name" value="TPR-like_helical_dom_sf"/>
</dbReference>
<evidence type="ECO:0000256" key="2">
    <source>
        <dbReference type="SAM" id="MobiDB-lite"/>
    </source>
</evidence>
<comment type="similarity">
    <text evidence="1">Belongs to the PPR family. P subfamily.</text>
</comment>
<name>A0AAN6UZX0_9PEZI</name>
<evidence type="ECO:0008006" key="5">
    <source>
        <dbReference type="Google" id="ProtNLM"/>
    </source>
</evidence>
<dbReference type="EMBL" id="MU853601">
    <property type="protein sequence ID" value="KAK4142150.1"/>
    <property type="molecule type" value="Genomic_DNA"/>
</dbReference>
<dbReference type="InterPro" id="IPR050872">
    <property type="entry name" value="PPR_P_subfamily"/>
</dbReference>
<accession>A0AAN6UZX0</accession>
<dbReference type="AlphaFoldDB" id="A0AAN6UZX0"/>
<dbReference type="GeneID" id="87820875"/>
<gene>
    <name evidence="3" type="ORF">C8A04DRAFT_38532</name>
</gene>
<reference evidence="3" key="2">
    <citation type="submission" date="2023-05" db="EMBL/GenBank/DDBJ databases">
        <authorList>
            <consortium name="Lawrence Berkeley National Laboratory"/>
            <person name="Steindorff A."/>
            <person name="Hensen N."/>
            <person name="Bonometti L."/>
            <person name="Westerberg I."/>
            <person name="Brannstrom I.O."/>
            <person name="Guillou S."/>
            <person name="Cros-Aarteil S."/>
            <person name="Calhoun S."/>
            <person name="Haridas S."/>
            <person name="Kuo A."/>
            <person name="Mondo S."/>
            <person name="Pangilinan J."/>
            <person name="Riley R."/>
            <person name="Labutti K."/>
            <person name="Andreopoulos B."/>
            <person name="Lipzen A."/>
            <person name="Chen C."/>
            <person name="Yanf M."/>
            <person name="Daum C."/>
            <person name="Ng V."/>
            <person name="Clum A."/>
            <person name="Ohm R."/>
            <person name="Martin F."/>
            <person name="Silar P."/>
            <person name="Natvig D."/>
            <person name="Lalanne C."/>
            <person name="Gautier V."/>
            <person name="Ament-Velasquez S.L."/>
            <person name="Kruys A."/>
            <person name="Hutchinson M.I."/>
            <person name="Powell A.J."/>
            <person name="Barry K."/>
            <person name="Miller A.N."/>
            <person name="Grigoriev I.V."/>
            <person name="Debuchy R."/>
            <person name="Gladieux P."/>
            <person name="Thoren M.H."/>
            <person name="Johannesson H."/>
        </authorList>
    </citation>
    <scope>NUCLEOTIDE SEQUENCE</scope>
    <source>
        <strain evidence="3">CBS 141.50</strain>
    </source>
</reference>
<evidence type="ECO:0000313" key="3">
    <source>
        <dbReference type="EMBL" id="KAK4142150.1"/>
    </source>
</evidence>
<dbReference type="PANTHER" id="PTHR46128:SF329">
    <property type="entry name" value="MITOCHONDRIAL GROUP I INTRON SPLICING FACTOR DMR1"/>
    <property type="match status" value="1"/>
</dbReference>
<dbReference type="PANTHER" id="PTHR46128">
    <property type="entry name" value="MITOCHONDRIAL GROUP I INTRON SPLICING FACTOR CCM1"/>
    <property type="match status" value="1"/>
</dbReference>
<dbReference type="Gene3D" id="1.25.40.10">
    <property type="entry name" value="Tetratricopeptide repeat domain"/>
    <property type="match status" value="2"/>
</dbReference>
<sequence>MPPRTLAFDLGRRGSNYVCKSCLESVRSVPNNTPPWLARPVSNAARRAARQPPKKKTPKQPEGVPDLGTLQKMLLEDYPHPPSTSATTPLLSAPPAPGTNTDTDTGKGGELDVNYFEQDGPGGKLRRLRDKEEFAEVSTGLDAEISTAITDLEHKMLRAAEMLQRMEKTPGGHDKDRAEELRRRFKRSLRVQYKGKIGPEAKKPQVLHITGFTSRQRAVAILNAYLARDSVTTTGVPRQRDVTESWRYYSAARRTLSTNWRGVPRAVWNFLWRVLSWEGDGIENPHRLSHLYVLAKDMQAAGVPLRYSQQLVTMEAMFVEGWEKEAIEAWKKAVVTLGSKPEVFAEYWELGVRMCSQHGDIDRAERAAETLLRSAQPPNPRVLMPIIEATAAKHGMIEHAWETYTHMRTLLGETITIEDHDAVIAMFLAAGHVDHALQAFADMMLSKSHDVIGKGTLPMAIGNHFFLGKWLKRLIGAGDLEGAYKVVVYMQAHRVTPAPIQLNGLIGAWLRRGSAEDLEKADKLAWGMIRARLRFVLLRHHRRGQRLFQKAGLEPDRDAGAETDAETGYVCRTRATVETFCLLAENYCSRRLHERVKNLFDVMRQAETVPDSFLMNQLIRSYSNNREADVAAELYETMTKHQHITPDGHTFLTLFNSLSVNRLVQRDPALTHQDIPAARHFFHEMVTANWTFDSPELFVQLPRTILFSFHKTKDFRGMIVAARAMRSLFGFHPPEALLIELAAGAGSGAGTGMGMGVGSLRVRSKGNMDRLVRARRTVEMLVHQCRNALVAMTGRPHPAEDDMTEEERADEQCEVLEMLILLKAGAQDMPAEEVRPLLEEAAGEMGVWEVVFGGDRGAVERLRKIGNMVV</sequence>
<protein>
    <recommendedName>
        <fullName evidence="5">Pentatricopeptide repeat protein</fullName>
    </recommendedName>
</protein>
<evidence type="ECO:0000256" key="1">
    <source>
        <dbReference type="ARBA" id="ARBA00007626"/>
    </source>
</evidence>
<feature type="region of interest" description="Disordered" evidence="2">
    <location>
        <begin position="29"/>
        <end position="110"/>
    </location>
</feature>
<reference evidence="3" key="1">
    <citation type="journal article" date="2023" name="Mol. Phylogenet. Evol.">
        <title>Genome-scale phylogeny and comparative genomics of the fungal order Sordariales.</title>
        <authorList>
            <person name="Hensen N."/>
            <person name="Bonometti L."/>
            <person name="Westerberg I."/>
            <person name="Brannstrom I.O."/>
            <person name="Guillou S."/>
            <person name="Cros-Aarteil S."/>
            <person name="Calhoun S."/>
            <person name="Haridas S."/>
            <person name="Kuo A."/>
            <person name="Mondo S."/>
            <person name="Pangilinan J."/>
            <person name="Riley R."/>
            <person name="LaButti K."/>
            <person name="Andreopoulos B."/>
            <person name="Lipzen A."/>
            <person name="Chen C."/>
            <person name="Yan M."/>
            <person name="Daum C."/>
            <person name="Ng V."/>
            <person name="Clum A."/>
            <person name="Steindorff A."/>
            <person name="Ohm R.A."/>
            <person name="Martin F."/>
            <person name="Silar P."/>
            <person name="Natvig D.O."/>
            <person name="Lalanne C."/>
            <person name="Gautier V."/>
            <person name="Ament-Velasquez S.L."/>
            <person name="Kruys A."/>
            <person name="Hutchinson M.I."/>
            <person name="Powell A.J."/>
            <person name="Barry K."/>
            <person name="Miller A.N."/>
            <person name="Grigoriev I.V."/>
            <person name="Debuchy R."/>
            <person name="Gladieux P."/>
            <person name="Hiltunen Thoren M."/>
            <person name="Johannesson H."/>
        </authorList>
    </citation>
    <scope>NUCLEOTIDE SEQUENCE</scope>
    <source>
        <strain evidence="3">CBS 141.50</strain>
    </source>
</reference>